<reference evidence="2 3" key="1">
    <citation type="submission" date="2019-12" db="EMBL/GenBank/DDBJ databases">
        <title>Genomic-based taxomic classification of the family Erythrobacteraceae.</title>
        <authorList>
            <person name="Xu L."/>
        </authorList>
    </citation>
    <scope>NUCLEOTIDE SEQUENCE [LARGE SCALE GENOMIC DNA]</scope>
    <source>
        <strain evidence="2 3">JCM 17468</strain>
    </source>
</reference>
<name>A0A844Y6C4_9SPHN</name>
<dbReference type="Gene3D" id="3.40.30.10">
    <property type="entry name" value="Glutaredoxin"/>
    <property type="match status" value="1"/>
</dbReference>
<dbReference type="Pfam" id="PF00578">
    <property type="entry name" value="AhpC-TSA"/>
    <property type="match status" value="1"/>
</dbReference>
<keyword evidence="3" id="KW-1185">Reference proteome</keyword>
<accession>A0A844Y6C4</accession>
<dbReference type="InterPro" id="IPR036249">
    <property type="entry name" value="Thioredoxin-like_sf"/>
</dbReference>
<dbReference type="OrthoDB" id="9809746at2"/>
<evidence type="ECO:0000259" key="1">
    <source>
        <dbReference type="PROSITE" id="PS51352"/>
    </source>
</evidence>
<dbReference type="GO" id="GO:0016491">
    <property type="term" value="F:oxidoreductase activity"/>
    <property type="evidence" value="ECO:0007669"/>
    <property type="project" value="InterPro"/>
</dbReference>
<dbReference type="Proteomes" id="UP000430272">
    <property type="component" value="Unassembled WGS sequence"/>
</dbReference>
<dbReference type="GO" id="GO:0016209">
    <property type="term" value="F:antioxidant activity"/>
    <property type="evidence" value="ECO:0007669"/>
    <property type="project" value="InterPro"/>
</dbReference>
<evidence type="ECO:0000313" key="3">
    <source>
        <dbReference type="Proteomes" id="UP000430272"/>
    </source>
</evidence>
<dbReference type="CDD" id="cd02970">
    <property type="entry name" value="PRX_like2"/>
    <property type="match status" value="1"/>
</dbReference>
<dbReference type="RefSeq" id="WP_160660242.1">
    <property type="nucleotide sequence ID" value="NZ_BAABDV010000001.1"/>
</dbReference>
<comment type="caution">
    <text evidence="2">The sequence shown here is derived from an EMBL/GenBank/DDBJ whole genome shotgun (WGS) entry which is preliminary data.</text>
</comment>
<dbReference type="EMBL" id="WTYD01000001">
    <property type="protein sequence ID" value="MXO53376.1"/>
    <property type="molecule type" value="Genomic_DNA"/>
</dbReference>
<evidence type="ECO:0000313" key="2">
    <source>
        <dbReference type="EMBL" id="MXO53376.1"/>
    </source>
</evidence>
<dbReference type="InterPro" id="IPR000866">
    <property type="entry name" value="AhpC/TSA"/>
</dbReference>
<feature type="domain" description="Thioredoxin" evidence="1">
    <location>
        <begin position="2"/>
        <end position="161"/>
    </location>
</feature>
<dbReference type="SUPFAM" id="SSF52833">
    <property type="entry name" value="Thioredoxin-like"/>
    <property type="match status" value="1"/>
</dbReference>
<dbReference type="AlphaFoldDB" id="A0A844Y6C4"/>
<dbReference type="PROSITE" id="PS51352">
    <property type="entry name" value="THIOREDOXIN_2"/>
    <property type="match status" value="1"/>
</dbReference>
<dbReference type="InterPro" id="IPR013766">
    <property type="entry name" value="Thioredoxin_domain"/>
</dbReference>
<protein>
    <submittedName>
        <fullName evidence="2">Redoxin domain-containing protein</fullName>
    </submittedName>
</protein>
<sequence length="171" mass="19401">MLKPGQPVPALDLPLTIEARFELEKQKPENFTMLVFYRGKHCPICRKYLTELGGKLDKFTDKGINVFAISMDSPERAAVSHEEWDTHDLPLAHSLSEDKAREYGLYISEKREGSEEPDVFSEPGLFVVKPDGTLHFAVVQNAPFTRPDLDDLLEGMMFTIKKDYPTRGTLT</sequence>
<proteinExistence type="predicted"/>
<organism evidence="2 3">
    <name type="scientific">Qipengyuania pelagi</name>
    <dbReference type="NCBI Taxonomy" id="994320"/>
    <lineage>
        <taxon>Bacteria</taxon>
        <taxon>Pseudomonadati</taxon>
        <taxon>Pseudomonadota</taxon>
        <taxon>Alphaproteobacteria</taxon>
        <taxon>Sphingomonadales</taxon>
        <taxon>Erythrobacteraceae</taxon>
        <taxon>Qipengyuania</taxon>
    </lineage>
</organism>
<gene>
    <name evidence="2" type="ORF">GRI47_05055</name>
</gene>